<evidence type="ECO:0000256" key="1">
    <source>
        <dbReference type="SAM" id="Phobius"/>
    </source>
</evidence>
<dbReference type="Proteomes" id="UP000037643">
    <property type="component" value="Chromosome"/>
</dbReference>
<dbReference type="GO" id="GO:0016989">
    <property type="term" value="F:sigma factor antagonist activity"/>
    <property type="evidence" value="ECO:0007669"/>
    <property type="project" value="TreeGrafter"/>
</dbReference>
<name>A0A0G3X988_9SPHN</name>
<feature type="domain" description="FecR protein" evidence="2">
    <location>
        <begin position="85"/>
        <end position="177"/>
    </location>
</feature>
<dbReference type="KEGG" id="amx:AM2010_1696"/>
<dbReference type="PANTHER" id="PTHR30273:SF2">
    <property type="entry name" value="PROTEIN FECR"/>
    <property type="match status" value="1"/>
</dbReference>
<dbReference type="EMBL" id="CP011805">
    <property type="protein sequence ID" value="AKM07762.1"/>
    <property type="molecule type" value="Genomic_DNA"/>
</dbReference>
<evidence type="ECO:0000259" key="2">
    <source>
        <dbReference type="Pfam" id="PF04773"/>
    </source>
</evidence>
<proteinExistence type="predicted"/>
<dbReference type="OrthoDB" id="7429207at2"/>
<dbReference type="PATRIC" id="fig|543877.4.peg.1722"/>
<dbReference type="PIRSF" id="PIRSF018266">
    <property type="entry name" value="FecR"/>
    <property type="match status" value="1"/>
</dbReference>
<keyword evidence="1" id="KW-0472">Membrane</keyword>
<reference evidence="3 4" key="1">
    <citation type="submission" date="2015-06" db="EMBL/GenBank/DDBJ databases">
        <authorList>
            <person name="Kim K.M."/>
        </authorList>
    </citation>
    <scope>NUCLEOTIDE SEQUENCE [LARGE SCALE GENOMIC DNA]</scope>
    <source>
        <strain evidence="3 4">KCTC 22370</strain>
    </source>
</reference>
<dbReference type="InterPro" id="IPR012373">
    <property type="entry name" value="Ferrdict_sens_TM"/>
</dbReference>
<gene>
    <name evidence="3" type="ORF">AM2010_1696</name>
</gene>
<dbReference type="RefSeq" id="WP_058350943.1">
    <property type="nucleotide sequence ID" value="NZ_CP011805.1"/>
</dbReference>
<evidence type="ECO:0000313" key="4">
    <source>
        <dbReference type="Proteomes" id="UP000037643"/>
    </source>
</evidence>
<dbReference type="Pfam" id="PF04773">
    <property type="entry name" value="FecR"/>
    <property type="match status" value="1"/>
</dbReference>
<dbReference type="PANTHER" id="PTHR30273">
    <property type="entry name" value="PERIPLASMIC SIGNAL SENSOR AND SIGMA FACTOR ACTIVATOR FECR-RELATED"/>
    <property type="match status" value="1"/>
</dbReference>
<dbReference type="AlphaFoldDB" id="A0A0G3X988"/>
<keyword evidence="1" id="KW-1133">Transmembrane helix</keyword>
<dbReference type="Gene3D" id="2.60.120.1440">
    <property type="match status" value="1"/>
</dbReference>
<keyword evidence="1" id="KW-0812">Transmembrane</keyword>
<protein>
    <submittedName>
        <fullName evidence="3">Iron dicitrate transport regulator FecR</fullName>
    </submittedName>
</protein>
<feature type="transmembrane region" description="Helical" evidence="1">
    <location>
        <begin position="49"/>
        <end position="68"/>
    </location>
</feature>
<sequence>MTANQQTASQHGSSLIDDPAFKEALSRSAAKGRLSNDEIRERRAGRRRFVTAGIAGLLVLGGVGLYHSQSDIFAQIGRSAPQTREYSTQPGEMKEIVTEDGTMIRLNGASRIALTFADDRRHARLITGQAHFDVRRDEDRPFTVRAGQSETRVLGTAFDINLMKSQVVLSVYRGGVRFDSVDANQPVVVTAGWRRRLNGNRISAPESFDSGQRDWDKGWVNTAGITLADLVEVLNRGGGKPIAAPPAELGQSEISGRFRIDDSRQFLSSLGEAYGFRVRETDSTVVLEAR</sequence>
<dbReference type="STRING" id="543877.AM2010_1696"/>
<keyword evidence="4" id="KW-1185">Reference proteome</keyword>
<evidence type="ECO:0000313" key="3">
    <source>
        <dbReference type="EMBL" id="AKM07762.1"/>
    </source>
</evidence>
<accession>A0A0G3X988</accession>
<dbReference type="InterPro" id="IPR006860">
    <property type="entry name" value="FecR"/>
</dbReference>
<organism evidence="3 4">
    <name type="scientific">Pelagerythrobacter marensis</name>
    <dbReference type="NCBI Taxonomy" id="543877"/>
    <lineage>
        <taxon>Bacteria</taxon>
        <taxon>Pseudomonadati</taxon>
        <taxon>Pseudomonadota</taxon>
        <taxon>Alphaproteobacteria</taxon>
        <taxon>Sphingomonadales</taxon>
        <taxon>Erythrobacteraceae</taxon>
        <taxon>Pelagerythrobacter</taxon>
    </lineage>
</organism>